<dbReference type="PANTHER" id="PTHR23504">
    <property type="entry name" value="MAJOR FACILITATOR SUPERFAMILY DOMAIN-CONTAINING PROTEIN 10"/>
    <property type="match status" value="1"/>
</dbReference>
<feature type="domain" description="Major facilitator superfamily (MFS) profile" evidence="9">
    <location>
        <begin position="204"/>
        <end position="736"/>
    </location>
</feature>
<keyword evidence="4 7" id="KW-1133">Transmembrane helix</keyword>
<dbReference type="Pfam" id="PF07690">
    <property type="entry name" value="MFS_1"/>
    <property type="match status" value="1"/>
</dbReference>
<dbReference type="EMBL" id="JBAWTH010000006">
    <property type="protein sequence ID" value="KAL2291498.1"/>
    <property type="molecule type" value="Genomic_DNA"/>
</dbReference>
<reference evidence="10 11" key="1">
    <citation type="submission" date="2024-03" db="EMBL/GenBank/DDBJ databases">
        <title>A high-quality draft genome sequence of Diaporthe vaccinii, a causative agent of upright dieback and viscid rot disease in cranberry plants.</title>
        <authorList>
            <person name="Sarrasin M."/>
            <person name="Lang B.F."/>
            <person name="Burger G."/>
        </authorList>
    </citation>
    <scope>NUCLEOTIDE SEQUENCE [LARGE SCALE GENOMIC DNA]</scope>
    <source>
        <strain evidence="10 11">IS7</strain>
    </source>
</reference>
<feature type="signal peptide" evidence="8">
    <location>
        <begin position="1"/>
        <end position="25"/>
    </location>
</feature>
<feature type="transmembrane region" description="Helical" evidence="7">
    <location>
        <begin position="605"/>
        <end position="623"/>
    </location>
</feature>
<feature type="compositionally biased region" description="Polar residues" evidence="6">
    <location>
        <begin position="59"/>
        <end position="70"/>
    </location>
</feature>
<evidence type="ECO:0000256" key="4">
    <source>
        <dbReference type="ARBA" id="ARBA00022989"/>
    </source>
</evidence>
<keyword evidence="3 7" id="KW-0812">Transmembrane</keyword>
<keyword evidence="2" id="KW-0813">Transport</keyword>
<keyword evidence="11" id="KW-1185">Reference proteome</keyword>
<sequence>MTLTQSLLYAFRISFLFLLLPGIDTDSTQQLARDSQYQCTQSEQSRRIRGVFSEFRIQRTTPSRYTNQHHNQPEQEERAPTLTNMAQQTTPAHSQQSELAPPGQFDIMQESSVNEKGEFGSEADFDTFLNQEHAKRAVSPGVASSSSSVTMFDPTSSPRERYFDSEDDMAKENAPFLSRDVEKEEGKKAAPEHVTWMSLPHKGQLLILFMCRFVDFLQVASLQAYVFYQLKHMAEQRTIQTGGAEAILSDSQISAQAGLLTGCFTGAQVLTAIAWGKAADSSRWWGGRKMVLLIGTLGTAIGCFGYGFSQSFAAAMAWRIFSGSVNGLVGIIRTMISEITVERKYQSRAFLILPMSFNVAGILGPIIGGWLADPAMTLPGWFGPEGPLYSPMIEAYPFALPSIMNAVFLLVTFFAVFFGLEETSKGKKNSFDPGLYAVARAKAFVLRRPLDYVYHSRTGYSELRLDEKSENPQPAPAVVEPKKRKTLPFSRLWTKNVICTLLSQAFYDFHLGAFTNIWSLFLSSPRPGFIPAHVDANIPTAAEMEPRGTAGIGKRNLLWFAGGLGMPASTVGNATSILGVLGMLLQVVMYPPVHARLGTLRSFRYFLIIFPVAYLLAPFLAVMPQSTTEDGTTTTSTVLWFGIVLILFLHTSARTMTLPASIILLNNCSPHPSVLGTIHGIGQSVSAGFRTVGPIVGGYWYGVGLDWGMVAFSWWAVGAVAVGGWISSLMLYEGSGKEIQLEDDEE</sequence>
<feature type="transmembrane region" description="Helical" evidence="7">
    <location>
        <begin position="398"/>
        <end position="420"/>
    </location>
</feature>
<comment type="subcellular location">
    <subcellularLocation>
        <location evidence="1">Membrane</location>
        <topology evidence="1">Multi-pass membrane protein</topology>
    </subcellularLocation>
</comment>
<gene>
    <name evidence="10" type="ORF">FJTKL_12887</name>
</gene>
<accession>A0ABR4F9X3</accession>
<feature type="transmembrane region" description="Helical" evidence="7">
    <location>
        <begin position="290"/>
        <end position="309"/>
    </location>
</feature>
<evidence type="ECO:0000256" key="2">
    <source>
        <dbReference type="ARBA" id="ARBA00022448"/>
    </source>
</evidence>
<organism evidence="10 11">
    <name type="scientific">Diaporthe vaccinii</name>
    <dbReference type="NCBI Taxonomy" id="105482"/>
    <lineage>
        <taxon>Eukaryota</taxon>
        <taxon>Fungi</taxon>
        <taxon>Dikarya</taxon>
        <taxon>Ascomycota</taxon>
        <taxon>Pezizomycotina</taxon>
        <taxon>Sordariomycetes</taxon>
        <taxon>Sordariomycetidae</taxon>
        <taxon>Diaporthales</taxon>
        <taxon>Diaporthaceae</taxon>
        <taxon>Diaporthe</taxon>
        <taxon>Diaporthe eres species complex</taxon>
    </lineage>
</organism>
<evidence type="ECO:0000256" key="8">
    <source>
        <dbReference type="SAM" id="SignalP"/>
    </source>
</evidence>
<evidence type="ECO:0000256" key="7">
    <source>
        <dbReference type="SAM" id="Phobius"/>
    </source>
</evidence>
<feature type="transmembrane region" description="Helical" evidence="7">
    <location>
        <begin position="712"/>
        <end position="732"/>
    </location>
</feature>
<dbReference type="EMBL" id="JBAWTH010000006">
    <property type="protein sequence ID" value="KAL2291500.1"/>
    <property type="molecule type" value="Genomic_DNA"/>
</dbReference>
<dbReference type="Proteomes" id="UP001600888">
    <property type="component" value="Unassembled WGS sequence"/>
</dbReference>
<evidence type="ECO:0000256" key="3">
    <source>
        <dbReference type="ARBA" id="ARBA00022692"/>
    </source>
</evidence>
<dbReference type="Gene3D" id="1.20.1250.20">
    <property type="entry name" value="MFS general substrate transporter like domains"/>
    <property type="match status" value="1"/>
</dbReference>
<dbReference type="PROSITE" id="PS50850">
    <property type="entry name" value="MFS"/>
    <property type="match status" value="1"/>
</dbReference>
<proteinExistence type="predicted"/>
<feature type="transmembrane region" description="Helical" evidence="7">
    <location>
        <begin position="557"/>
        <end position="585"/>
    </location>
</feature>
<comment type="caution">
    <text evidence="10">The sequence shown here is derived from an EMBL/GenBank/DDBJ whole genome shotgun (WGS) entry which is preliminary data.</text>
</comment>
<feature type="transmembrane region" description="Helical" evidence="7">
    <location>
        <begin position="315"/>
        <end position="336"/>
    </location>
</feature>
<feature type="chain" id="PRO_5045031910" description="Major facilitator superfamily (MFS) profile domain-containing protein" evidence="8">
    <location>
        <begin position="26"/>
        <end position="746"/>
    </location>
</feature>
<name>A0ABR4F9X3_9PEZI</name>
<feature type="transmembrane region" description="Helical" evidence="7">
    <location>
        <begin position="635"/>
        <end position="653"/>
    </location>
</feature>
<feature type="transmembrane region" description="Helical" evidence="7">
    <location>
        <begin position="205"/>
        <end position="228"/>
    </location>
</feature>
<feature type="region of interest" description="Disordered" evidence="6">
    <location>
        <begin position="139"/>
        <end position="162"/>
    </location>
</feature>
<evidence type="ECO:0000259" key="9">
    <source>
        <dbReference type="PROSITE" id="PS50850"/>
    </source>
</evidence>
<evidence type="ECO:0000313" key="10">
    <source>
        <dbReference type="EMBL" id="KAL2291500.1"/>
    </source>
</evidence>
<feature type="compositionally biased region" description="Polar residues" evidence="6">
    <location>
        <begin position="81"/>
        <end position="98"/>
    </location>
</feature>
<dbReference type="SUPFAM" id="SSF103473">
    <property type="entry name" value="MFS general substrate transporter"/>
    <property type="match status" value="1"/>
</dbReference>
<dbReference type="InterPro" id="IPR011701">
    <property type="entry name" value="MFS"/>
</dbReference>
<evidence type="ECO:0000256" key="6">
    <source>
        <dbReference type="SAM" id="MobiDB-lite"/>
    </source>
</evidence>
<keyword evidence="5 7" id="KW-0472">Membrane</keyword>
<dbReference type="InterPro" id="IPR036259">
    <property type="entry name" value="MFS_trans_sf"/>
</dbReference>
<evidence type="ECO:0000313" key="11">
    <source>
        <dbReference type="Proteomes" id="UP001600888"/>
    </source>
</evidence>
<protein>
    <recommendedName>
        <fullName evidence="9">Major facilitator superfamily (MFS) profile domain-containing protein</fullName>
    </recommendedName>
</protein>
<evidence type="ECO:0000256" key="1">
    <source>
        <dbReference type="ARBA" id="ARBA00004141"/>
    </source>
</evidence>
<feature type="transmembrane region" description="Helical" evidence="7">
    <location>
        <begin position="348"/>
        <end position="372"/>
    </location>
</feature>
<dbReference type="PANTHER" id="PTHR23504:SF16">
    <property type="entry name" value="TRANSPORTER, PUTATIVE (AFU_ORTHOLOGUE AFUA_1G13970)-RELATED"/>
    <property type="match status" value="1"/>
</dbReference>
<feature type="region of interest" description="Disordered" evidence="6">
    <location>
        <begin position="59"/>
        <end position="99"/>
    </location>
</feature>
<dbReference type="InterPro" id="IPR020846">
    <property type="entry name" value="MFS_dom"/>
</dbReference>
<evidence type="ECO:0000256" key="5">
    <source>
        <dbReference type="ARBA" id="ARBA00023136"/>
    </source>
</evidence>
<keyword evidence="8" id="KW-0732">Signal</keyword>